<keyword evidence="2" id="KW-0479">Metal-binding</keyword>
<dbReference type="PRINTS" id="PR00413">
    <property type="entry name" value="HADHALOGNASE"/>
</dbReference>
<gene>
    <name evidence="5" type="ORF">EsVE80_19450</name>
</gene>
<keyword evidence="3" id="KW-0378">Hydrolase</keyword>
<dbReference type="Pfam" id="PF00702">
    <property type="entry name" value="Hydrolase"/>
    <property type="match status" value="1"/>
</dbReference>
<dbReference type="InterPro" id="IPR023214">
    <property type="entry name" value="HAD_sf"/>
</dbReference>
<dbReference type="AlphaFoldDB" id="A0A679IJU5"/>
<evidence type="ECO:0000313" key="6">
    <source>
        <dbReference type="Proteomes" id="UP000502998"/>
    </source>
</evidence>
<dbReference type="PANTHER" id="PTHR46470">
    <property type="entry name" value="N-ACYLNEURAMINATE-9-PHOSPHATASE"/>
    <property type="match status" value="1"/>
</dbReference>
<organism evidence="5 6">
    <name type="scientific">Enterococcus saigonensis</name>
    <dbReference type="NCBI Taxonomy" id="1805431"/>
    <lineage>
        <taxon>Bacteria</taxon>
        <taxon>Bacillati</taxon>
        <taxon>Bacillota</taxon>
        <taxon>Bacilli</taxon>
        <taxon>Lactobacillales</taxon>
        <taxon>Enterococcaceae</taxon>
        <taxon>Enterococcus</taxon>
    </lineage>
</organism>
<dbReference type="InterPro" id="IPR051400">
    <property type="entry name" value="HAD-like_hydrolase"/>
</dbReference>
<dbReference type="InterPro" id="IPR006439">
    <property type="entry name" value="HAD-SF_hydro_IA"/>
</dbReference>
<comment type="cofactor">
    <cofactor evidence="1">
        <name>Mg(2+)</name>
        <dbReference type="ChEBI" id="CHEBI:18420"/>
    </cofactor>
</comment>
<dbReference type="InterPro" id="IPR036412">
    <property type="entry name" value="HAD-like_sf"/>
</dbReference>
<proteinExistence type="predicted"/>
<dbReference type="PANTHER" id="PTHR46470:SF2">
    <property type="entry name" value="GLYCERALDEHYDE 3-PHOSPHATE PHOSPHATASE"/>
    <property type="match status" value="1"/>
</dbReference>
<accession>A0A679IJU5</accession>
<keyword evidence="4" id="KW-0460">Magnesium</keyword>
<dbReference type="EMBL" id="AP022822">
    <property type="protein sequence ID" value="BCA86422.1"/>
    <property type="molecule type" value="Genomic_DNA"/>
</dbReference>
<evidence type="ECO:0000256" key="2">
    <source>
        <dbReference type="ARBA" id="ARBA00022723"/>
    </source>
</evidence>
<sequence length="238" mass="27907">MINAIVFDVDDTIYDQQQPFRNAVHRIIPLVEDDDMYDLYIRFRFHSDETFCKVTNGEWTLTYMRNYRIMESLKDLDYPQITEDTALEFQKIYEEELDNIVMHATVLETLNFLKSQDIPISIITNGPTDHQYKKVVQLNLNNWVKDNNVIISQATGFEKPDRRIFQLAEKEFNLTAEKTLYVGDSFENDVIGSKSAGWKSLWFNHRNRKIPKGKQAIHDIELTSFDQLAPTIKAIFAK</sequence>
<dbReference type="Gene3D" id="3.40.50.1000">
    <property type="entry name" value="HAD superfamily/HAD-like"/>
    <property type="match status" value="1"/>
</dbReference>
<dbReference type="SUPFAM" id="SSF56784">
    <property type="entry name" value="HAD-like"/>
    <property type="match status" value="1"/>
</dbReference>
<keyword evidence="6" id="KW-1185">Reference proteome</keyword>
<dbReference type="GO" id="GO:0046872">
    <property type="term" value="F:metal ion binding"/>
    <property type="evidence" value="ECO:0007669"/>
    <property type="project" value="UniProtKB-KW"/>
</dbReference>
<dbReference type="NCBIfam" id="TIGR01549">
    <property type="entry name" value="HAD-SF-IA-v1"/>
    <property type="match status" value="1"/>
</dbReference>
<evidence type="ECO:0000313" key="5">
    <source>
        <dbReference type="EMBL" id="BCA86422.1"/>
    </source>
</evidence>
<dbReference type="Gene3D" id="1.20.120.710">
    <property type="entry name" value="Haloacid dehalogenase hydrolase-like domain"/>
    <property type="match status" value="1"/>
</dbReference>
<protein>
    <submittedName>
        <fullName evidence="5">Haloacid dehalogenase</fullName>
    </submittedName>
</protein>
<evidence type="ECO:0000256" key="4">
    <source>
        <dbReference type="ARBA" id="ARBA00022842"/>
    </source>
</evidence>
<dbReference type="RefSeq" id="WP_173103570.1">
    <property type="nucleotide sequence ID" value="NZ_AP022822.1"/>
</dbReference>
<dbReference type="GO" id="GO:0044281">
    <property type="term" value="P:small molecule metabolic process"/>
    <property type="evidence" value="ECO:0007669"/>
    <property type="project" value="UniProtKB-ARBA"/>
</dbReference>
<dbReference type="SFLD" id="SFLDS00003">
    <property type="entry name" value="Haloacid_Dehalogenase"/>
    <property type="match status" value="1"/>
</dbReference>
<dbReference type="SFLD" id="SFLDG01129">
    <property type="entry name" value="C1.5:_HAD__Beta-PGM__Phosphata"/>
    <property type="match status" value="1"/>
</dbReference>
<dbReference type="KEGG" id="esg:EsVE80_19450"/>
<evidence type="ECO:0000256" key="1">
    <source>
        <dbReference type="ARBA" id="ARBA00001946"/>
    </source>
</evidence>
<reference evidence="5 6" key="1">
    <citation type="submission" date="2020-02" db="EMBL/GenBank/DDBJ databases">
        <title>Characterization of vanA genotype vancomycin-resistant Enterococcus saigonensis VE80.</title>
        <authorList>
            <person name="Harada T."/>
            <person name="Motooka D."/>
            <person name="Nakamura S."/>
            <person name="Yamamoto Y."/>
            <person name="Kawahara R."/>
            <person name="Kawatsu K."/>
        </authorList>
    </citation>
    <scope>NUCLEOTIDE SEQUENCE [LARGE SCALE GENOMIC DNA]</scope>
    <source>
        <strain evidence="5 6">VE80</strain>
    </source>
</reference>
<name>A0A679IJU5_9ENTE</name>
<evidence type="ECO:0000256" key="3">
    <source>
        <dbReference type="ARBA" id="ARBA00022801"/>
    </source>
</evidence>
<dbReference type="GO" id="GO:0016791">
    <property type="term" value="F:phosphatase activity"/>
    <property type="evidence" value="ECO:0007669"/>
    <property type="project" value="TreeGrafter"/>
</dbReference>
<dbReference type="Proteomes" id="UP000502998">
    <property type="component" value="Chromosome"/>
</dbReference>